<keyword evidence="2" id="KW-0813">Transport</keyword>
<dbReference type="SMART" id="SM00382">
    <property type="entry name" value="AAA"/>
    <property type="match status" value="1"/>
</dbReference>
<keyword evidence="6 12" id="KW-0067">ATP-binding</keyword>
<dbReference type="FunFam" id="3.40.50.300:FF:000221">
    <property type="entry name" value="Multidrug ABC transporter ATP-binding protein"/>
    <property type="match status" value="1"/>
</dbReference>
<proteinExistence type="predicted"/>
<dbReference type="InterPro" id="IPR039421">
    <property type="entry name" value="Type_1_exporter"/>
</dbReference>
<keyword evidence="5" id="KW-0547">Nucleotide-binding</keyword>
<evidence type="ECO:0000259" key="11">
    <source>
        <dbReference type="PROSITE" id="PS50929"/>
    </source>
</evidence>
<dbReference type="AlphaFoldDB" id="A0A928YT25"/>
<dbReference type="RefSeq" id="WP_193907752.1">
    <property type="nucleotide sequence ID" value="NZ_PRDL01000001.1"/>
</dbReference>
<dbReference type="Pfam" id="PF00005">
    <property type="entry name" value="ABC_tran"/>
    <property type="match status" value="1"/>
</dbReference>
<dbReference type="PROSITE" id="PS50893">
    <property type="entry name" value="ABC_TRANSPORTER_2"/>
    <property type="match status" value="1"/>
</dbReference>
<keyword evidence="3" id="KW-1003">Cell membrane</keyword>
<feature type="domain" description="ABC transporter" evidence="10">
    <location>
        <begin position="347"/>
        <end position="591"/>
    </location>
</feature>
<feature type="transmembrane region" description="Helical" evidence="9">
    <location>
        <begin position="20"/>
        <end position="43"/>
    </location>
</feature>
<evidence type="ECO:0000256" key="4">
    <source>
        <dbReference type="ARBA" id="ARBA00022692"/>
    </source>
</evidence>
<organism evidence="12 13">
    <name type="scientific">Cellvibrio polysaccharolyticus</name>
    <dbReference type="NCBI Taxonomy" id="2082724"/>
    <lineage>
        <taxon>Bacteria</taxon>
        <taxon>Pseudomonadati</taxon>
        <taxon>Pseudomonadota</taxon>
        <taxon>Gammaproteobacteria</taxon>
        <taxon>Cellvibrionales</taxon>
        <taxon>Cellvibrionaceae</taxon>
        <taxon>Cellvibrio</taxon>
    </lineage>
</organism>
<name>A0A928YT25_9GAMM</name>
<dbReference type="PANTHER" id="PTHR43394:SF1">
    <property type="entry name" value="ATP-BINDING CASSETTE SUB-FAMILY B MEMBER 10, MITOCHONDRIAL"/>
    <property type="match status" value="1"/>
</dbReference>
<dbReference type="GO" id="GO:0005524">
    <property type="term" value="F:ATP binding"/>
    <property type="evidence" value="ECO:0007669"/>
    <property type="project" value="UniProtKB-KW"/>
</dbReference>
<feature type="transmembrane region" description="Helical" evidence="9">
    <location>
        <begin position="55"/>
        <end position="79"/>
    </location>
</feature>
<evidence type="ECO:0000259" key="10">
    <source>
        <dbReference type="PROSITE" id="PS50893"/>
    </source>
</evidence>
<evidence type="ECO:0000256" key="9">
    <source>
        <dbReference type="SAM" id="Phobius"/>
    </source>
</evidence>
<dbReference type="GO" id="GO:0015421">
    <property type="term" value="F:ABC-type oligopeptide transporter activity"/>
    <property type="evidence" value="ECO:0007669"/>
    <property type="project" value="TreeGrafter"/>
</dbReference>
<feature type="transmembrane region" description="Helical" evidence="9">
    <location>
        <begin position="171"/>
        <end position="189"/>
    </location>
</feature>
<keyword evidence="13" id="KW-1185">Reference proteome</keyword>
<dbReference type="PROSITE" id="PS50929">
    <property type="entry name" value="ABC_TM1F"/>
    <property type="match status" value="1"/>
</dbReference>
<dbReference type="InterPro" id="IPR017871">
    <property type="entry name" value="ABC_transporter-like_CS"/>
</dbReference>
<dbReference type="Gene3D" id="3.40.50.300">
    <property type="entry name" value="P-loop containing nucleotide triphosphate hydrolases"/>
    <property type="match status" value="1"/>
</dbReference>
<dbReference type="EMBL" id="PRDL01000001">
    <property type="protein sequence ID" value="MBE8716579.1"/>
    <property type="molecule type" value="Genomic_DNA"/>
</dbReference>
<dbReference type="InterPro" id="IPR003593">
    <property type="entry name" value="AAA+_ATPase"/>
</dbReference>
<dbReference type="InterPro" id="IPR036640">
    <property type="entry name" value="ABC1_TM_sf"/>
</dbReference>
<dbReference type="SUPFAM" id="SSF90123">
    <property type="entry name" value="ABC transporter transmembrane region"/>
    <property type="match status" value="1"/>
</dbReference>
<keyword evidence="7 9" id="KW-1133">Transmembrane helix</keyword>
<dbReference type="Pfam" id="PF00664">
    <property type="entry name" value="ABC_membrane"/>
    <property type="match status" value="1"/>
</dbReference>
<protein>
    <submittedName>
        <fullName evidence="12">ABC transporter ATP-binding protein</fullName>
    </submittedName>
</protein>
<comment type="caution">
    <text evidence="12">The sequence shown here is derived from an EMBL/GenBank/DDBJ whole genome shotgun (WGS) entry which is preliminary data.</text>
</comment>
<evidence type="ECO:0000256" key="1">
    <source>
        <dbReference type="ARBA" id="ARBA00004651"/>
    </source>
</evidence>
<keyword evidence="8 9" id="KW-0472">Membrane</keyword>
<dbReference type="InterPro" id="IPR003439">
    <property type="entry name" value="ABC_transporter-like_ATP-bd"/>
</dbReference>
<evidence type="ECO:0000256" key="8">
    <source>
        <dbReference type="ARBA" id="ARBA00023136"/>
    </source>
</evidence>
<sequence length="595" mass="65005">MSLKNWPLLRCLALYREMPWRFTITAVLFAALNFSMAWQQWLLGRAIHDVERGVAVVQTASGALDYSVALTWMMILFAIAFGRGIIQYLAGLSSLIIGQDLLFILRERIFHQVQNLDLVYHREHGVGGMVTRTTRDADKLRDALMNFWRQIFETLLLVIATVGMLCWYNVWLGVIPLVITIAGVGIFVLQTNHLVTLDRATGAAYDTVNQNLTEGVAGVRVIKAFGLESLRIEDFTRQVAQFSAHARAALAYATSRIPVPQMVIAMGHVWVLGFGALLVGDGKLNIGELVASVMLANTLIIRVEGIGRVIQIFADARASAARIWELLDARPARQTGTAPLPAGALGVKLDNVSVQPQQHGKPVLQHCHLTIEPGEVVAVVGTTGSGKSTLMSLLPRLVDADQGKVAIGSTETGWQDVQTLNSEELRNRVHIVPQESFLFSDTLAANLRLSKPDATDRELLDALDIANARDVINRLEHGLETRIGDRGLTLSGGQRQRICLARALLGDASILGLDDATSALDASTEKTILDNIRNFKNSHGRTVTVVIVSSKLSTVLLADRVIVLTHGQIIAQGTHTELSKNNPAYRELMGIQDGN</sequence>
<dbReference type="SUPFAM" id="SSF52540">
    <property type="entry name" value="P-loop containing nucleoside triphosphate hydrolases"/>
    <property type="match status" value="1"/>
</dbReference>
<feature type="transmembrane region" description="Helical" evidence="9">
    <location>
        <begin position="262"/>
        <end position="280"/>
    </location>
</feature>
<dbReference type="GO" id="GO:0005886">
    <property type="term" value="C:plasma membrane"/>
    <property type="evidence" value="ECO:0007669"/>
    <property type="project" value="UniProtKB-SubCell"/>
</dbReference>
<gene>
    <name evidence="12" type="ORF">C4F51_05185</name>
</gene>
<dbReference type="PROSITE" id="PS00211">
    <property type="entry name" value="ABC_TRANSPORTER_1"/>
    <property type="match status" value="1"/>
</dbReference>
<dbReference type="PANTHER" id="PTHR43394">
    <property type="entry name" value="ATP-DEPENDENT PERMEASE MDL1, MITOCHONDRIAL"/>
    <property type="match status" value="1"/>
</dbReference>
<evidence type="ECO:0000256" key="5">
    <source>
        <dbReference type="ARBA" id="ARBA00022741"/>
    </source>
</evidence>
<dbReference type="GO" id="GO:0016887">
    <property type="term" value="F:ATP hydrolysis activity"/>
    <property type="evidence" value="ECO:0007669"/>
    <property type="project" value="InterPro"/>
</dbReference>
<accession>A0A928YT25</accession>
<dbReference type="InterPro" id="IPR011527">
    <property type="entry name" value="ABC1_TM_dom"/>
</dbReference>
<dbReference type="Gene3D" id="1.20.1560.10">
    <property type="entry name" value="ABC transporter type 1, transmembrane domain"/>
    <property type="match status" value="1"/>
</dbReference>
<feature type="domain" description="ABC transmembrane type-1" evidence="11">
    <location>
        <begin position="24"/>
        <end position="315"/>
    </location>
</feature>
<feature type="transmembrane region" description="Helical" evidence="9">
    <location>
        <begin position="85"/>
        <end position="105"/>
    </location>
</feature>
<dbReference type="CDD" id="cd07346">
    <property type="entry name" value="ABC_6TM_exporters"/>
    <property type="match status" value="1"/>
</dbReference>
<keyword evidence="4 9" id="KW-0812">Transmembrane</keyword>
<evidence type="ECO:0000256" key="7">
    <source>
        <dbReference type="ARBA" id="ARBA00022989"/>
    </source>
</evidence>
<evidence type="ECO:0000313" key="12">
    <source>
        <dbReference type="EMBL" id="MBE8716579.1"/>
    </source>
</evidence>
<evidence type="ECO:0000256" key="3">
    <source>
        <dbReference type="ARBA" id="ARBA00022475"/>
    </source>
</evidence>
<comment type="subcellular location">
    <subcellularLocation>
        <location evidence="1">Cell membrane</location>
        <topology evidence="1">Multi-pass membrane protein</topology>
    </subcellularLocation>
</comment>
<evidence type="ECO:0000313" key="13">
    <source>
        <dbReference type="Proteomes" id="UP000652567"/>
    </source>
</evidence>
<dbReference type="Proteomes" id="UP000652567">
    <property type="component" value="Unassembled WGS sequence"/>
</dbReference>
<evidence type="ECO:0000256" key="6">
    <source>
        <dbReference type="ARBA" id="ARBA00022840"/>
    </source>
</evidence>
<evidence type="ECO:0000256" key="2">
    <source>
        <dbReference type="ARBA" id="ARBA00022448"/>
    </source>
</evidence>
<dbReference type="InterPro" id="IPR027417">
    <property type="entry name" value="P-loop_NTPase"/>
</dbReference>
<reference evidence="12" key="1">
    <citation type="submission" date="2018-07" db="EMBL/GenBank/DDBJ databases">
        <title>Genome assembly of strain Ka43.</title>
        <authorList>
            <person name="Kukolya J."/>
            <person name="Nagy I."/>
            <person name="Horvath B."/>
            <person name="Toth A."/>
        </authorList>
    </citation>
    <scope>NUCLEOTIDE SEQUENCE</scope>
    <source>
        <strain evidence="12">KB43</strain>
    </source>
</reference>